<feature type="region of interest" description="Disordered" evidence="1">
    <location>
        <begin position="709"/>
        <end position="758"/>
    </location>
</feature>
<dbReference type="Proteomes" id="UP001237642">
    <property type="component" value="Unassembled WGS sequence"/>
</dbReference>
<dbReference type="PANTHER" id="PTHR31267">
    <property type="entry name" value="DENTIN SIALOPHOSPHOPROTEIN-LIKE PROTEIN"/>
    <property type="match status" value="1"/>
</dbReference>
<reference evidence="2" key="2">
    <citation type="submission" date="2023-05" db="EMBL/GenBank/DDBJ databases">
        <authorList>
            <person name="Schelkunov M.I."/>
        </authorList>
    </citation>
    <scope>NUCLEOTIDE SEQUENCE</scope>
    <source>
        <strain evidence="2">Hsosn_3</strain>
        <tissue evidence="2">Leaf</tissue>
    </source>
</reference>
<organism evidence="2 3">
    <name type="scientific">Heracleum sosnowskyi</name>
    <dbReference type="NCBI Taxonomy" id="360622"/>
    <lineage>
        <taxon>Eukaryota</taxon>
        <taxon>Viridiplantae</taxon>
        <taxon>Streptophyta</taxon>
        <taxon>Embryophyta</taxon>
        <taxon>Tracheophyta</taxon>
        <taxon>Spermatophyta</taxon>
        <taxon>Magnoliopsida</taxon>
        <taxon>eudicotyledons</taxon>
        <taxon>Gunneridae</taxon>
        <taxon>Pentapetalae</taxon>
        <taxon>asterids</taxon>
        <taxon>campanulids</taxon>
        <taxon>Apiales</taxon>
        <taxon>Apiaceae</taxon>
        <taxon>Apioideae</taxon>
        <taxon>apioid superclade</taxon>
        <taxon>Tordylieae</taxon>
        <taxon>Tordyliinae</taxon>
        <taxon>Heracleum</taxon>
    </lineage>
</organism>
<evidence type="ECO:0000313" key="2">
    <source>
        <dbReference type="EMBL" id="KAK1384222.1"/>
    </source>
</evidence>
<gene>
    <name evidence="2" type="ORF">POM88_021957</name>
</gene>
<reference evidence="2" key="1">
    <citation type="submission" date="2023-02" db="EMBL/GenBank/DDBJ databases">
        <title>Genome of toxic invasive species Heracleum sosnowskyi carries increased number of genes despite the absence of recent whole-genome duplications.</title>
        <authorList>
            <person name="Schelkunov M."/>
            <person name="Shtratnikova V."/>
            <person name="Makarenko M."/>
            <person name="Klepikova A."/>
            <person name="Omelchenko D."/>
            <person name="Novikova G."/>
            <person name="Obukhova E."/>
            <person name="Bogdanov V."/>
            <person name="Penin A."/>
            <person name="Logacheva M."/>
        </authorList>
    </citation>
    <scope>NUCLEOTIDE SEQUENCE</scope>
    <source>
        <strain evidence="2">Hsosn_3</strain>
        <tissue evidence="2">Leaf</tissue>
    </source>
</reference>
<feature type="region of interest" description="Disordered" evidence="1">
    <location>
        <begin position="128"/>
        <end position="157"/>
    </location>
</feature>
<feature type="compositionally biased region" description="Polar residues" evidence="1">
    <location>
        <begin position="128"/>
        <end position="148"/>
    </location>
</feature>
<keyword evidence="3" id="KW-1185">Reference proteome</keyword>
<name>A0AAD8IGW8_9APIA</name>
<evidence type="ECO:0000256" key="1">
    <source>
        <dbReference type="SAM" id="MobiDB-lite"/>
    </source>
</evidence>
<comment type="caution">
    <text evidence="2">The sequence shown here is derived from an EMBL/GenBank/DDBJ whole genome shotgun (WGS) entry which is preliminary data.</text>
</comment>
<evidence type="ECO:0000313" key="3">
    <source>
        <dbReference type="Proteomes" id="UP001237642"/>
    </source>
</evidence>
<dbReference type="PANTHER" id="PTHR31267:SF2">
    <property type="entry name" value="EXPRESSED PROTEIN"/>
    <property type="match status" value="1"/>
</dbReference>
<feature type="region of interest" description="Disordered" evidence="1">
    <location>
        <begin position="1333"/>
        <end position="1355"/>
    </location>
</feature>
<sequence>MPGNEVGDRVHNFFEQEHVSQGQHHSQIADGNWSSVNNNFLVGNQRRYDALSSKTKDYSPLQSDLERAHHIQVRQVQHNFNSPFPTRADLANNRPHNQHQDLNGYIYGHQASRTGPEEANLVGVGIESNRSNSTGKGFSINRQSQGSSLEHPASSMRMDSFKSPVSYDFFGGQPKVSEHPNMLQFLPEQQSDSSDKQQLMFRKMKELQKQKDFQQQHARQQHLVKPVPSFTGQMSGNRSYNFINGTPVSDASPWATELHTGNTNWLRHASSAMQGSPGGLVYTPGQGQASQSGNSVHQQVDQSLPGIPISRLSDNLNQYQSAKNKSLQKMATYNNSFQGPSGRMNMENPEELSSVEKNVATQEYQGEQEIVGPSGMSHDNIVGQVPSSQNSDVLDPAEEKILFGSDDNSIWDAFGEKTVINGEASNLLDCSEFMNGLPSLQSGSWSALMQSAVAETSSSNVGIQEDWTNLSIQNPDPPTRHLQSSIYDTVPRDYCNLDKKCHENALRACKEILLTDPFSNSDGRRYSNHWVPLQNGPSQPSKPYSWTVTNGVTLNGDTPFDVHGKGDYVLNSQNGQKQLMHESLNMKDGIWNPLSNSSAELERLRSTTGSLLEESTLNTAAVLNSTKSRVGEEANFLDRWKPKEAFVKTKESEHSRKPEHLLNNGPLLMESTFCSSEKEVKTHEMDTFTEKENHNTCYQSNVSNYSFTGGSKEKDLSDASDSQSLASGKQKSSNPIGLKSAGPRKFQHHPMENSDEDVEPSYQMWHASHSKMMPLHNSEGFRSQDNGFFGQSILTGQLPMDFIEKGKGQLPDHQEDTNRLNEASFRGSLPGCGPEVSSAINKSVGMSVSDKASHSSENMLELLNKVDKSKEHSAVMHRTSTGYIPISQTREAESSDGIGGCLQQSQSSAAQGFGLQLAPPSQTGPGLNQFFSNPSQTGEGEFKTTRSVPGQTAIGSLWHTRQSKFSSESTHKVIESFRKEPGIQQLHGASSLNPSSNQRDIEAFGRTLKPNNFVQQNFSLTNQIRAMKGVATDPSHRGPKRQKGTKDILLSEQVASMSGQPYEADAVVEDAPLSSTSIPSEDPKMHDFSEQEDNGAINESENFQHGSSAAFIRTEHPDISQQMALSWFNQNGSFKDGQMLQMHDAHKAVTFKAAEPPLKQSFKSLHVESLEHMNVTGDTSEINNKHPNENSVLLENENLPLLQSLPPDNACEHMVVSRPKKRKFATFEIQSWQKEVSHSCQDLPSLRVAEANWAKAAKRLSEKGEDGFDANKDGLPMPRARRRLSLTRQIMQLLFPPPPAMILSEANSNNETVVYTAARRALGDTCSLMSGLESHDSPSIQANLHNRKTSDNPEQNTSQVMENFMARVRNLETELSRLDKKASVSDLRMEVQDVEKISIINRFAMFHSRLQADGADASSLHGAVVNSQKPFPQRYVTAIPLPRNLPDSVQCLSL</sequence>
<protein>
    <submittedName>
        <fullName evidence="2">Uncharacterized protein</fullName>
    </submittedName>
</protein>
<proteinExistence type="predicted"/>
<dbReference type="EMBL" id="JAUIZM010000005">
    <property type="protein sequence ID" value="KAK1384222.1"/>
    <property type="molecule type" value="Genomic_DNA"/>
</dbReference>
<accession>A0AAD8IGW8</accession>